<keyword evidence="3" id="KW-1185">Reference proteome</keyword>
<gene>
    <name evidence="2" type="ORF">DFQ27_009566</name>
</gene>
<feature type="region of interest" description="Disordered" evidence="1">
    <location>
        <begin position="1"/>
        <end position="32"/>
    </location>
</feature>
<protein>
    <submittedName>
        <fullName evidence="2">Uncharacterized protein</fullName>
    </submittedName>
</protein>
<accession>A0A9P6PQQ2</accession>
<comment type="caution">
    <text evidence="2">The sequence shown here is derived from an EMBL/GenBank/DDBJ whole genome shotgun (WGS) entry which is preliminary data.</text>
</comment>
<organism evidence="2 3">
    <name type="scientific">Actinomortierella ambigua</name>
    <dbReference type="NCBI Taxonomy" id="1343610"/>
    <lineage>
        <taxon>Eukaryota</taxon>
        <taxon>Fungi</taxon>
        <taxon>Fungi incertae sedis</taxon>
        <taxon>Mucoromycota</taxon>
        <taxon>Mortierellomycotina</taxon>
        <taxon>Mortierellomycetes</taxon>
        <taxon>Mortierellales</taxon>
        <taxon>Mortierellaceae</taxon>
        <taxon>Actinomortierella</taxon>
    </lineage>
</organism>
<reference evidence="2" key="1">
    <citation type="journal article" date="2020" name="Fungal Divers.">
        <title>Resolving the Mortierellaceae phylogeny through synthesis of multi-gene phylogenetics and phylogenomics.</title>
        <authorList>
            <person name="Vandepol N."/>
            <person name="Liber J."/>
            <person name="Desiro A."/>
            <person name="Na H."/>
            <person name="Kennedy M."/>
            <person name="Barry K."/>
            <person name="Grigoriev I.V."/>
            <person name="Miller A.N."/>
            <person name="O'Donnell K."/>
            <person name="Stajich J.E."/>
            <person name="Bonito G."/>
        </authorList>
    </citation>
    <scope>NUCLEOTIDE SEQUENCE</scope>
    <source>
        <strain evidence="2">BC1065</strain>
    </source>
</reference>
<dbReference type="AlphaFoldDB" id="A0A9P6PQQ2"/>
<dbReference type="EMBL" id="JAAAJB010000895">
    <property type="protein sequence ID" value="KAG0250109.1"/>
    <property type="molecule type" value="Genomic_DNA"/>
</dbReference>
<evidence type="ECO:0000313" key="3">
    <source>
        <dbReference type="Proteomes" id="UP000807716"/>
    </source>
</evidence>
<sequence>MGTDAASELRVASSSHDGVGKEDNGNPQGNVGVVMALSPRHKWTELVSKVENYVQFIWGEIVILKGTAVYVLKRKLTKR</sequence>
<name>A0A9P6PQQ2_9FUNG</name>
<evidence type="ECO:0000256" key="1">
    <source>
        <dbReference type="SAM" id="MobiDB-lite"/>
    </source>
</evidence>
<proteinExistence type="predicted"/>
<dbReference type="Proteomes" id="UP000807716">
    <property type="component" value="Unassembled WGS sequence"/>
</dbReference>
<evidence type="ECO:0000313" key="2">
    <source>
        <dbReference type="EMBL" id="KAG0250109.1"/>
    </source>
</evidence>